<feature type="compositionally biased region" description="Basic and acidic residues" evidence="1">
    <location>
        <begin position="224"/>
        <end position="234"/>
    </location>
</feature>
<dbReference type="Proteomes" id="UP000279236">
    <property type="component" value="Unassembled WGS sequence"/>
</dbReference>
<feature type="region of interest" description="Disordered" evidence="1">
    <location>
        <begin position="188"/>
        <end position="334"/>
    </location>
</feature>
<dbReference type="InterPro" id="IPR000300">
    <property type="entry name" value="IPPc"/>
</dbReference>
<feature type="domain" description="Inositol polyphosphate-related phosphatase" evidence="2">
    <location>
        <begin position="355"/>
        <end position="662"/>
    </location>
</feature>
<feature type="compositionally biased region" description="Basic and acidic residues" evidence="1">
    <location>
        <begin position="779"/>
        <end position="793"/>
    </location>
</feature>
<evidence type="ECO:0000256" key="1">
    <source>
        <dbReference type="SAM" id="MobiDB-lite"/>
    </source>
</evidence>
<dbReference type="GeneID" id="39590628"/>
<dbReference type="Gene3D" id="1.10.555.10">
    <property type="entry name" value="Rho GTPase activation protein"/>
    <property type="match status" value="1"/>
</dbReference>
<reference evidence="3 4" key="1">
    <citation type="submission" date="2018-11" db="EMBL/GenBank/DDBJ databases">
        <title>Genome sequence of Apiotrichum porosum DSM 27194.</title>
        <authorList>
            <person name="Aliyu H."/>
            <person name="Gorte O."/>
            <person name="Ochsenreither K."/>
        </authorList>
    </citation>
    <scope>NUCLEOTIDE SEQUENCE [LARGE SCALE GENOMIC DNA]</scope>
    <source>
        <strain evidence="3 4">DSM 27194</strain>
    </source>
</reference>
<feature type="region of interest" description="Disordered" evidence="1">
    <location>
        <begin position="779"/>
        <end position="805"/>
    </location>
</feature>
<protein>
    <recommendedName>
        <fullName evidence="2">Inositol polyphosphate-related phosphatase domain-containing protein</fullName>
    </recommendedName>
</protein>
<dbReference type="EMBL" id="RSCE01000003">
    <property type="protein sequence ID" value="RSH84563.1"/>
    <property type="molecule type" value="Genomic_DNA"/>
</dbReference>
<dbReference type="STRING" id="105984.A0A427Y0J5"/>
<accession>A0A427Y0J5</accession>
<dbReference type="PANTHER" id="PTHR11200">
    <property type="entry name" value="INOSITOL 5-PHOSPHATASE"/>
    <property type="match status" value="1"/>
</dbReference>
<dbReference type="GO" id="GO:0046856">
    <property type="term" value="P:phosphatidylinositol dephosphorylation"/>
    <property type="evidence" value="ECO:0007669"/>
    <property type="project" value="InterPro"/>
</dbReference>
<evidence type="ECO:0000313" key="4">
    <source>
        <dbReference type="Proteomes" id="UP000279236"/>
    </source>
</evidence>
<dbReference type="InterPro" id="IPR036691">
    <property type="entry name" value="Endo/exonu/phosph_ase_sf"/>
</dbReference>
<proteinExistence type="predicted"/>
<evidence type="ECO:0000259" key="2">
    <source>
        <dbReference type="SMART" id="SM00128"/>
    </source>
</evidence>
<dbReference type="InterPro" id="IPR046985">
    <property type="entry name" value="IP5"/>
</dbReference>
<dbReference type="PANTHER" id="PTHR11200:SF300">
    <property type="entry name" value="TYPE II INOSITOL 1,4,5-TRISPHOSPHATE 5-PHOSPHATASE"/>
    <property type="match status" value="1"/>
</dbReference>
<gene>
    <name evidence="3" type="ORF">EHS24_006085</name>
</gene>
<evidence type="ECO:0000313" key="3">
    <source>
        <dbReference type="EMBL" id="RSH84563.1"/>
    </source>
</evidence>
<sequence>MAPATPPPPDPGSLGAVIRPAESITVRSPCRLRTAAGRVNTEVAILSHKSSTDESAVLVVSPPTSKSPLRILYSLPITSTFSASLMQIPPSPSTSFFAQSSKPHIELMLSTGENNGGRKVELQFPAADSARVHALMKEIRKTVDVSIVSPFSHAWLSFYPEVEGDVAPLPTDTQAMEAKIEDSLEASFGNLGTTDDDNEAQNLSHDTEVENAKPVSLGEPVRLAQDDKESKEDVKGDDEEMDEVDLIEVDEDKEEADKKAVVNGEAKHGEEASSHTPVANPVDTAKQDSDTENSDTTSATSSKAKKKPEIDVEPEEENDDDDDDKFPNPYTPGFSRTDFLRKRLFKRQKKWSSTTPVRIRIVTYNVNDRTPPTGTKELGPIVGYGGEDILVVGLQEVDLRGQALLLSQGSWRADAWEEAILAGLGDRKDSFEKYVGVLMLIFVKSELRPDIRMLQETSRGIGLLGFGGNKAGVAVRMKVHDTTIAFVNSHLAAFSNQLERRRLDYQALLAGLNFTNPVSNQPATEAHYSEDGSPLGLTDSDVLFWFGDLNYRIDLEDAEIRALCETDSWDTILTADQLLGDIAENLSFGGFSEPRIVFKPSFKYVHGSVTMDPKRSPAYTDRILHITHGPEVVPSKYTSHELLWSDHLPVSSRFMVRTRVVDEAKRTEELVAIQCELDKLDELYRASLEVDSDEVDFGLVNSGVVGSGQELKLTMTALVDESHAGALTGGEDMLVDGGTDTFLSLRAQFEPSIINLPLEVLPDLPSAIVDVPLTERKTLLHPTPDEGDAKDASKQNGHSKGPKPPREIWRLLELLMSEGMEVENLWTSDVDLSAVLATIDALDKGDEKLPCDAKVAAQTLLHILYALPSPLIPDIHRTLCTSVKERDDAFGVLEKVPSVHANVLIGVTSVVRLCCGAESPDDAIVKAIATAVFGGAPAGREGFVRVLLEG</sequence>
<dbReference type="OrthoDB" id="7862313at2759"/>
<dbReference type="InterPro" id="IPR008936">
    <property type="entry name" value="Rho_GTPase_activation_prot"/>
</dbReference>
<dbReference type="Gene3D" id="3.60.10.10">
    <property type="entry name" value="Endonuclease/exonuclease/phosphatase"/>
    <property type="match status" value="1"/>
</dbReference>
<dbReference type="SUPFAM" id="SSF56219">
    <property type="entry name" value="DNase I-like"/>
    <property type="match status" value="1"/>
</dbReference>
<keyword evidence="4" id="KW-1185">Reference proteome</keyword>
<dbReference type="SMART" id="SM00128">
    <property type="entry name" value="IPPc"/>
    <property type="match status" value="1"/>
</dbReference>
<dbReference type="GO" id="GO:0004439">
    <property type="term" value="F:phosphatidylinositol-4,5-bisphosphate 5-phosphatase activity"/>
    <property type="evidence" value="ECO:0007669"/>
    <property type="project" value="TreeGrafter"/>
</dbReference>
<dbReference type="SUPFAM" id="SSF48350">
    <property type="entry name" value="GTPase activation domain, GAP"/>
    <property type="match status" value="1"/>
</dbReference>
<feature type="compositionally biased region" description="Acidic residues" evidence="1">
    <location>
        <begin position="235"/>
        <end position="254"/>
    </location>
</feature>
<dbReference type="RefSeq" id="XP_028478011.1">
    <property type="nucleotide sequence ID" value="XM_028621559.1"/>
</dbReference>
<dbReference type="Pfam" id="PF22669">
    <property type="entry name" value="Exo_endo_phos2"/>
    <property type="match status" value="1"/>
</dbReference>
<feature type="compositionally biased region" description="Acidic residues" evidence="1">
    <location>
        <begin position="311"/>
        <end position="324"/>
    </location>
</feature>
<name>A0A427Y0J5_9TREE</name>
<dbReference type="AlphaFoldDB" id="A0A427Y0J5"/>
<feature type="compositionally biased region" description="Basic and acidic residues" evidence="1">
    <location>
        <begin position="255"/>
        <end position="273"/>
    </location>
</feature>
<organism evidence="3 4">
    <name type="scientific">Apiotrichum porosum</name>
    <dbReference type="NCBI Taxonomy" id="105984"/>
    <lineage>
        <taxon>Eukaryota</taxon>
        <taxon>Fungi</taxon>
        <taxon>Dikarya</taxon>
        <taxon>Basidiomycota</taxon>
        <taxon>Agaricomycotina</taxon>
        <taxon>Tremellomycetes</taxon>
        <taxon>Trichosporonales</taxon>
        <taxon>Trichosporonaceae</taxon>
        <taxon>Apiotrichum</taxon>
    </lineage>
</organism>
<comment type="caution">
    <text evidence="3">The sequence shown here is derived from an EMBL/GenBank/DDBJ whole genome shotgun (WGS) entry which is preliminary data.</text>
</comment>